<dbReference type="InterPro" id="IPR004326">
    <property type="entry name" value="Mlo"/>
</dbReference>
<evidence type="ECO:0000313" key="10">
    <source>
        <dbReference type="Proteomes" id="UP001372338"/>
    </source>
</evidence>
<dbReference type="GO" id="GO:0006952">
    <property type="term" value="P:defense response"/>
    <property type="evidence" value="ECO:0007669"/>
    <property type="project" value="UniProtKB-KW"/>
</dbReference>
<evidence type="ECO:0000256" key="6">
    <source>
        <dbReference type="ARBA" id="ARBA00023136"/>
    </source>
</evidence>
<reference evidence="9 10" key="1">
    <citation type="submission" date="2024-01" db="EMBL/GenBank/DDBJ databases">
        <title>The genomes of 5 underutilized Papilionoideae crops provide insights into root nodulation and disease resistanc.</title>
        <authorList>
            <person name="Yuan L."/>
        </authorList>
    </citation>
    <scope>NUCLEOTIDE SEQUENCE [LARGE SCALE GENOMIC DNA]</scope>
    <source>
        <strain evidence="9">ZHUSHIDOU_FW_LH</strain>
        <tissue evidence="9">Leaf</tissue>
    </source>
</reference>
<proteinExistence type="inferred from homology"/>
<name>A0AAN9EDI9_CROPI</name>
<keyword evidence="3" id="KW-0812">Transmembrane</keyword>
<evidence type="ECO:0000256" key="2">
    <source>
        <dbReference type="ARBA" id="ARBA00006574"/>
    </source>
</evidence>
<dbReference type="Pfam" id="PF03094">
    <property type="entry name" value="Mlo"/>
    <property type="match status" value="1"/>
</dbReference>
<accession>A0AAN9EDI9</accession>
<evidence type="ECO:0000313" key="9">
    <source>
        <dbReference type="EMBL" id="KAK7252434.1"/>
    </source>
</evidence>
<evidence type="ECO:0000256" key="1">
    <source>
        <dbReference type="ARBA" id="ARBA00004141"/>
    </source>
</evidence>
<comment type="caution">
    <text evidence="9">The sequence shown here is derived from an EMBL/GenBank/DDBJ whole genome shotgun (WGS) entry which is preliminary data.</text>
</comment>
<comment type="similarity">
    <text evidence="2">Belongs to the MLO family.</text>
</comment>
<evidence type="ECO:0000256" key="8">
    <source>
        <dbReference type="SAM" id="MobiDB-lite"/>
    </source>
</evidence>
<evidence type="ECO:0000256" key="3">
    <source>
        <dbReference type="ARBA" id="ARBA00022692"/>
    </source>
</evidence>
<sequence>MGSTMKPTIFSDRVAKALKNWHHTARKHVRHNKVSSHSGVNTPLSSYPTTPTHGMYPTGQLTTATVLLEKTIGSSS</sequence>
<keyword evidence="5" id="KW-1133">Transmembrane helix</keyword>
<feature type="region of interest" description="Disordered" evidence="8">
    <location>
        <begin position="26"/>
        <end position="57"/>
    </location>
</feature>
<gene>
    <name evidence="9" type="ORF">RIF29_36367</name>
</gene>
<keyword evidence="7" id="KW-0568">Pathogenesis-related protein</keyword>
<dbReference type="GO" id="GO:0016020">
    <property type="term" value="C:membrane"/>
    <property type="evidence" value="ECO:0007669"/>
    <property type="project" value="UniProtKB-SubCell"/>
</dbReference>
<organism evidence="9 10">
    <name type="scientific">Crotalaria pallida</name>
    <name type="common">Smooth rattlebox</name>
    <name type="synonym">Crotalaria striata</name>
    <dbReference type="NCBI Taxonomy" id="3830"/>
    <lineage>
        <taxon>Eukaryota</taxon>
        <taxon>Viridiplantae</taxon>
        <taxon>Streptophyta</taxon>
        <taxon>Embryophyta</taxon>
        <taxon>Tracheophyta</taxon>
        <taxon>Spermatophyta</taxon>
        <taxon>Magnoliopsida</taxon>
        <taxon>eudicotyledons</taxon>
        <taxon>Gunneridae</taxon>
        <taxon>Pentapetalae</taxon>
        <taxon>rosids</taxon>
        <taxon>fabids</taxon>
        <taxon>Fabales</taxon>
        <taxon>Fabaceae</taxon>
        <taxon>Papilionoideae</taxon>
        <taxon>50 kb inversion clade</taxon>
        <taxon>genistoids sensu lato</taxon>
        <taxon>core genistoids</taxon>
        <taxon>Crotalarieae</taxon>
        <taxon>Crotalaria</taxon>
    </lineage>
</organism>
<dbReference type="EMBL" id="JAYWIO010000007">
    <property type="protein sequence ID" value="KAK7252434.1"/>
    <property type="molecule type" value="Genomic_DNA"/>
</dbReference>
<feature type="compositionally biased region" description="Polar residues" evidence="8">
    <location>
        <begin position="35"/>
        <end position="52"/>
    </location>
</feature>
<keyword evidence="10" id="KW-1185">Reference proteome</keyword>
<evidence type="ECO:0000256" key="7">
    <source>
        <dbReference type="ARBA" id="ARBA00023265"/>
    </source>
</evidence>
<dbReference type="AlphaFoldDB" id="A0AAN9EDI9"/>
<keyword evidence="4" id="KW-0611">Plant defense</keyword>
<keyword evidence="6" id="KW-0472">Membrane</keyword>
<evidence type="ECO:0000256" key="5">
    <source>
        <dbReference type="ARBA" id="ARBA00022989"/>
    </source>
</evidence>
<protein>
    <submittedName>
        <fullName evidence="9">Uncharacterized protein</fullName>
    </submittedName>
</protein>
<dbReference type="Proteomes" id="UP001372338">
    <property type="component" value="Unassembled WGS sequence"/>
</dbReference>
<comment type="subcellular location">
    <subcellularLocation>
        <location evidence="1">Membrane</location>
        <topology evidence="1">Multi-pass membrane protein</topology>
    </subcellularLocation>
</comment>
<evidence type="ECO:0000256" key="4">
    <source>
        <dbReference type="ARBA" id="ARBA00022821"/>
    </source>
</evidence>